<dbReference type="GO" id="GO:0097176">
    <property type="term" value="P:epoxide metabolic process"/>
    <property type="evidence" value="ECO:0007669"/>
    <property type="project" value="TreeGrafter"/>
</dbReference>
<sequence length="222" mass="24726">MEPHEGTDVVDDIKAGKYTEAEIESLDSGNEVRSRGLSYALIQGTRPATLGLAIGSTPVASLSWIGEKLVEWSDPSCKPSLELMLTNVSFYWFSRCLPTSIWPYRLMASGVSSLGSQLEGVKCPVGYSAFRREMGNPPKVWSDRLGIVQWYKTQDQCGHFAALEQPEALWEDIEESLGHVNIEQPTRLDQCGYVNLWDDASFLTAKRKEMSLNSIAWTSCPL</sequence>
<evidence type="ECO:0000256" key="1">
    <source>
        <dbReference type="ARBA" id="ARBA00010088"/>
    </source>
</evidence>
<dbReference type="EMBL" id="JAPDHF010000025">
    <property type="protein sequence ID" value="KAJ4004029.1"/>
    <property type="molecule type" value="Genomic_DNA"/>
</dbReference>
<comment type="caution">
    <text evidence="3">The sequence shown here is derived from an EMBL/GenBank/DDBJ whole genome shotgun (WGS) entry which is preliminary data.</text>
</comment>
<name>A0A9W8U520_9HYPO</name>
<accession>A0A9W8U520</accession>
<keyword evidence="2" id="KW-0378">Hydrolase</keyword>
<comment type="similarity">
    <text evidence="1">Belongs to the peptidase S33 family.</text>
</comment>
<proteinExistence type="inferred from homology"/>
<evidence type="ECO:0000313" key="3">
    <source>
        <dbReference type="EMBL" id="KAJ4004029.1"/>
    </source>
</evidence>
<dbReference type="SUPFAM" id="SSF53474">
    <property type="entry name" value="alpha/beta-Hydrolases"/>
    <property type="match status" value="1"/>
</dbReference>
<evidence type="ECO:0000313" key="4">
    <source>
        <dbReference type="Proteomes" id="UP001152130"/>
    </source>
</evidence>
<keyword evidence="4" id="KW-1185">Reference proteome</keyword>
<dbReference type="PANTHER" id="PTHR21661">
    <property type="entry name" value="EPOXIDE HYDROLASE 1-RELATED"/>
    <property type="match status" value="1"/>
</dbReference>
<dbReference type="GO" id="GO:0004301">
    <property type="term" value="F:epoxide hydrolase activity"/>
    <property type="evidence" value="ECO:0007669"/>
    <property type="project" value="TreeGrafter"/>
</dbReference>
<dbReference type="AlphaFoldDB" id="A0A9W8U520"/>
<evidence type="ECO:0000256" key="2">
    <source>
        <dbReference type="ARBA" id="ARBA00022801"/>
    </source>
</evidence>
<protein>
    <recommendedName>
        <fullName evidence="5">Epoxide hydrolase</fullName>
    </recommendedName>
</protein>
<gene>
    <name evidence="3" type="ORF">NW766_011885</name>
</gene>
<dbReference type="PANTHER" id="PTHR21661:SF39">
    <property type="entry name" value="HYDROLASE, PUTATIVE (AFU_ORTHOLOGUE AFUA_3G08960)-RELATED"/>
    <property type="match status" value="1"/>
</dbReference>
<dbReference type="Gene3D" id="3.40.50.1820">
    <property type="entry name" value="alpha/beta hydrolase"/>
    <property type="match status" value="1"/>
</dbReference>
<dbReference type="Proteomes" id="UP001152130">
    <property type="component" value="Unassembled WGS sequence"/>
</dbReference>
<organism evidence="3 4">
    <name type="scientific">Fusarium irregulare</name>
    <dbReference type="NCBI Taxonomy" id="2494466"/>
    <lineage>
        <taxon>Eukaryota</taxon>
        <taxon>Fungi</taxon>
        <taxon>Dikarya</taxon>
        <taxon>Ascomycota</taxon>
        <taxon>Pezizomycotina</taxon>
        <taxon>Sordariomycetes</taxon>
        <taxon>Hypocreomycetidae</taxon>
        <taxon>Hypocreales</taxon>
        <taxon>Nectriaceae</taxon>
        <taxon>Fusarium</taxon>
        <taxon>Fusarium incarnatum-equiseti species complex</taxon>
    </lineage>
</organism>
<evidence type="ECO:0008006" key="5">
    <source>
        <dbReference type="Google" id="ProtNLM"/>
    </source>
</evidence>
<dbReference type="InterPro" id="IPR029058">
    <property type="entry name" value="AB_hydrolase_fold"/>
</dbReference>
<reference evidence="3" key="1">
    <citation type="submission" date="2022-10" db="EMBL/GenBank/DDBJ databases">
        <title>Fusarium specimens isolated from Avocado Roots.</title>
        <authorList>
            <person name="Stajich J."/>
            <person name="Roper C."/>
            <person name="Heimlech-Rivalta G."/>
        </authorList>
    </citation>
    <scope>NUCLEOTIDE SEQUENCE</scope>
    <source>
        <strain evidence="3">CF00143</strain>
    </source>
</reference>